<organism evidence="1 2">
    <name type="scientific">Thermoproteus sp. AZ2</name>
    <dbReference type="NCBI Taxonomy" id="1609232"/>
    <lineage>
        <taxon>Archaea</taxon>
        <taxon>Thermoproteota</taxon>
        <taxon>Thermoprotei</taxon>
        <taxon>Thermoproteales</taxon>
        <taxon>Thermoproteaceae</taxon>
        <taxon>Thermoproteus</taxon>
    </lineage>
</organism>
<reference evidence="1" key="1">
    <citation type="submission" date="2024-07" db="EMBL/GenBank/DDBJ databases">
        <title>Metagenome and Metagenome-Assembled Genomes of Archaea from a hot spring from the geothermal field of Los Azufres, Mexico.</title>
        <authorList>
            <person name="Marin-Paredes R."/>
            <person name="Martinez-Romero E."/>
            <person name="Servin-Garciduenas L.E."/>
        </authorList>
    </citation>
    <scope>NUCLEOTIDE SEQUENCE</scope>
</reference>
<gene>
    <name evidence="1" type="ORF">TU35_008210</name>
</gene>
<sequence>MKFLLRCRPDTIKPPTGKRVAVIGAGPAGLGAAGQIRCFGHEVHVYDALPEPGGLLIFGIPAFRVPKEGVREGVAELRQAGVVFHNSAFVYCGGKRPEEHDALLLAKEFVDIEDLIRQYDAVVIATGTWRSHRMGVPGEDLPGVYQALDFLFRLYAHELGYLPKEKVYPLGSRVLVVGAGLTAIDAAVESLMHGAKKVVAAYRRTIKEAPAGEREIKKELIDRGIEFRELINPVRFEGAGKLERVVFTRMRLGAPDRSGRPRPEPIPGSEFAEEFDTVLLALGEEPTPPFPEGCAGIKLNPDGTINVDEAFRTTREKVFAAGDVVHGPSLIGKALGAGMRAAPFVDEYLKGKLAWRSS</sequence>
<evidence type="ECO:0000313" key="1">
    <source>
        <dbReference type="EMBL" id="MFB6491199.1"/>
    </source>
</evidence>
<protein>
    <submittedName>
        <fullName evidence="1">FAD-dependent oxidoreductase</fullName>
    </submittedName>
</protein>
<comment type="caution">
    <text evidence="1">The sequence shown here is derived from an EMBL/GenBank/DDBJ whole genome shotgun (WGS) entry which is preliminary data.</text>
</comment>
<evidence type="ECO:0000313" key="2">
    <source>
        <dbReference type="Proteomes" id="UP000033636"/>
    </source>
</evidence>
<name>A0ACC6V295_9CREN</name>
<accession>A0ACC6V295</accession>
<proteinExistence type="predicted"/>
<dbReference type="Proteomes" id="UP000033636">
    <property type="component" value="Unassembled WGS sequence"/>
</dbReference>
<dbReference type="EMBL" id="JZWT02000024">
    <property type="protein sequence ID" value="MFB6491199.1"/>
    <property type="molecule type" value="Genomic_DNA"/>
</dbReference>